<dbReference type="InterPro" id="IPR039262">
    <property type="entry name" value="DTWD2/TAPT"/>
</dbReference>
<dbReference type="Proteomes" id="UP000775213">
    <property type="component" value="Unassembled WGS sequence"/>
</dbReference>
<keyword evidence="3" id="KW-0949">S-adenosyl-L-methionine</keyword>
<keyword evidence="8" id="KW-1185">Reference proteome</keyword>
<proteinExistence type="predicted"/>
<dbReference type="Pfam" id="PF03942">
    <property type="entry name" value="DTW"/>
    <property type="match status" value="1"/>
</dbReference>
<evidence type="ECO:0000259" key="6">
    <source>
        <dbReference type="SMART" id="SM01144"/>
    </source>
</evidence>
<accession>A0AAV7G2Q6</accession>
<dbReference type="EC" id="2.5.1.25" evidence="1"/>
<dbReference type="EMBL" id="JAGFBR010000018">
    <property type="protein sequence ID" value="KAH0450611.1"/>
    <property type="molecule type" value="Genomic_DNA"/>
</dbReference>
<sequence>MFFVDDILLIDKTREEVEENNLNYGEMRMLRGMSRFTRRDRMKYEFIHVKVRVALVAYKIRESCIRWFGHIKRQPSDDPIRRVDVLNLAYVKKDKAMLAHPARLLASQYHIYFPPAYTASAKQQVAGIALVPPMATLRCRNESAVEGAQAVSLTEWQRWGTSSPVPAMVKQVIDDLRALTRDADTRMCFGGLGGKLQGNFRIQEDIRHREVYQSLTESEEKLQFFAARQIACRLLGSRGYLCQKCWIAMEDCMCSMLVPCTPCMKIRFWVYMHPKDFLRQNNTGKLLWQLFGVQAASLCLFGIHEHEEIMWDAFRAAGRRLVWFLYPNQNTSPKSVKDIFFNSSLTDPEGEKMDQKQLNFVLIDGTWSNSAAMYRRLKERWAATWGEKDPPCISLSSTGASVMHKLRPQPAWDRTCTAAAAAGLLSELHHHPVLHSHGLDKQAENVENALDVLLKSLTARRLRMGRSINRRERHNNCI</sequence>
<dbReference type="PANTHER" id="PTHR21392">
    <property type="entry name" value="TRNA-URIDINE AMINOCARBOXYPROPYLTRANSFERASE 2"/>
    <property type="match status" value="1"/>
</dbReference>
<gene>
    <name evidence="7" type="ORF">IEQ34_021303</name>
</gene>
<keyword evidence="2" id="KW-0808">Transferase</keyword>
<organism evidence="7 8">
    <name type="scientific">Dendrobium chrysotoxum</name>
    <name type="common">Orchid</name>
    <dbReference type="NCBI Taxonomy" id="161865"/>
    <lineage>
        <taxon>Eukaryota</taxon>
        <taxon>Viridiplantae</taxon>
        <taxon>Streptophyta</taxon>
        <taxon>Embryophyta</taxon>
        <taxon>Tracheophyta</taxon>
        <taxon>Spermatophyta</taxon>
        <taxon>Magnoliopsida</taxon>
        <taxon>Liliopsida</taxon>
        <taxon>Asparagales</taxon>
        <taxon>Orchidaceae</taxon>
        <taxon>Epidendroideae</taxon>
        <taxon>Malaxideae</taxon>
        <taxon>Dendrobiinae</taxon>
        <taxon>Dendrobium</taxon>
    </lineage>
</organism>
<comment type="catalytic activity">
    <reaction evidence="5">
        <text>a uridine in tRNA + S-adenosyl-L-methionine = a 3-[(3S)-3-amino-3-carboxypropyl]uridine in tRNA + S-methyl-5'-thioadenosine + H(+)</text>
        <dbReference type="Rhea" id="RHEA:62432"/>
        <dbReference type="Rhea" id="RHEA-COMP:13339"/>
        <dbReference type="Rhea" id="RHEA-COMP:16092"/>
        <dbReference type="ChEBI" id="CHEBI:15378"/>
        <dbReference type="ChEBI" id="CHEBI:17509"/>
        <dbReference type="ChEBI" id="CHEBI:59789"/>
        <dbReference type="ChEBI" id="CHEBI:65315"/>
        <dbReference type="ChEBI" id="CHEBI:82930"/>
        <dbReference type="EC" id="2.5.1.25"/>
    </reaction>
</comment>
<name>A0AAV7G2Q6_DENCH</name>
<dbReference type="PANTHER" id="PTHR21392:SF4">
    <property type="entry name" value="TRNA-URIDINE AMINOCARBOXYPROPYLTRANSFERASE"/>
    <property type="match status" value="1"/>
</dbReference>
<protein>
    <recommendedName>
        <fullName evidence="1">tRNA-uridine aminocarboxypropyltransferase</fullName>
        <ecNumber evidence="1">2.5.1.25</ecNumber>
    </recommendedName>
</protein>
<evidence type="ECO:0000313" key="7">
    <source>
        <dbReference type="EMBL" id="KAH0450611.1"/>
    </source>
</evidence>
<keyword evidence="4" id="KW-0819">tRNA processing</keyword>
<evidence type="ECO:0000256" key="4">
    <source>
        <dbReference type="ARBA" id="ARBA00022694"/>
    </source>
</evidence>
<dbReference type="AlphaFoldDB" id="A0AAV7G2Q6"/>
<comment type="caution">
    <text evidence="7">The sequence shown here is derived from an EMBL/GenBank/DDBJ whole genome shotgun (WGS) entry which is preliminary data.</text>
</comment>
<reference evidence="7 8" key="1">
    <citation type="journal article" date="2021" name="Hortic Res">
        <title>Chromosome-scale assembly of the Dendrobium chrysotoxum genome enhances the understanding of orchid evolution.</title>
        <authorList>
            <person name="Zhang Y."/>
            <person name="Zhang G.Q."/>
            <person name="Zhang D."/>
            <person name="Liu X.D."/>
            <person name="Xu X.Y."/>
            <person name="Sun W.H."/>
            <person name="Yu X."/>
            <person name="Zhu X."/>
            <person name="Wang Z.W."/>
            <person name="Zhao X."/>
            <person name="Zhong W.Y."/>
            <person name="Chen H."/>
            <person name="Yin W.L."/>
            <person name="Huang T."/>
            <person name="Niu S.C."/>
            <person name="Liu Z.J."/>
        </authorList>
    </citation>
    <scope>NUCLEOTIDE SEQUENCE [LARGE SCALE GENOMIC DNA]</scope>
    <source>
        <strain evidence="7">Lindl</strain>
    </source>
</reference>
<dbReference type="GO" id="GO:0008033">
    <property type="term" value="P:tRNA processing"/>
    <property type="evidence" value="ECO:0007669"/>
    <property type="project" value="UniProtKB-KW"/>
</dbReference>
<evidence type="ECO:0000256" key="3">
    <source>
        <dbReference type="ARBA" id="ARBA00022691"/>
    </source>
</evidence>
<evidence type="ECO:0000256" key="2">
    <source>
        <dbReference type="ARBA" id="ARBA00022679"/>
    </source>
</evidence>
<evidence type="ECO:0000256" key="5">
    <source>
        <dbReference type="ARBA" id="ARBA00048718"/>
    </source>
</evidence>
<dbReference type="GO" id="GO:0016432">
    <property type="term" value="F:tRNA-uridine aminocarboxypropyltransferase activity"/>
    <property type="evidence" value="ECO:0007669"/>
    <property type="project" value="UniProtKB-EC"/>
</dbReference>
<evidence type="ECO:0000313" key="8">
    <source>
        <dbReference type="Proteomes" id="UP000775213"/>
    </source>
</evidence>
<feature type="domain" description="DTW" evidence="6">
    <location>
        <begin position="238"/>
        <end position="466"/>
    </location>
</feature>
<dbReference type="SMART" id="SM01144">
    <property type="entry name" value="DTW"/>
    <property type="match status" value="1"/>
</dbReference>
<evidence type="ECO:0000256" key="1">
    <source>
        <dbReference type="ARBA" id="ARBA00012386"/>
    </source>
</evidence>
<dbReference type="InterPro" id="IPR005636">
    <property type="entry name" value="DTW"/>
</dbReference>